<dbReference type="GO" id="GO:0005886">
    <property type="term" value="C:plasma membrane"/>
    <property type="evidence" value="ECO:0007669"/>
    <property type="project" value="TreeGrafter"/>
</dbReference>
<dbReference type="InterPro" id="IPR003593">
    <property type="entry name" value="AAA+_ATPase"/>
</dbReference>
<dbReference type="GO" id="GO:0022857">
    <property type="term" value="F:transmembrane transporter activity"/>
    <property type="evidence" value="ECO:0007669"/>
    <property type="project" value="TreeGrafter"/>
</dbReference>
<dbReference type="GO" id="GO:0016887">
    <property type="term" value="F:ATP hydrolysis activity"/>
    <property type="evidence" value="ECO:0007669"/>
    <property type="project" value="InterPro"/>
</dbReference>
<dbReference type="InterPro" id="IPR015854">
    <property type="entry name" value="ABC_transpr_LolD-like"/>
</dbReference>
<dbReference type="PANTHER" id="PTHR24220:SF659">
    <property type="entry name" value="TRANSPORTER, PUTATIVE-RELATED"/>
    <property type="match status" value="1"/>
</dbReference>
<keyword evidence="6" id="KW-1185">Reference proteome</keyword>
<keyword evidence="5" id="KW-0449">Lipoprotein</keyword>
<dbReference type="SUPFAM" id="SSF52540">
    <property type="entry name" value="P-loop containing nucleoside triphosphate hydrolases"/>
    <property type="match status" value="1"/>
</dbReference>
<name>A0A543N7Q9_9ACTN</name>
<dbReference type="InterPro" id="IPR027417">
    <property type="entry name" value="P-loop_NTPase"/>
</dbReference>
<evidence type="ECO:0000313" key="5">
    <source>
        <dbReference type="EMBL" id="TQN27862.1"/>
    </source>
</evidence>
<dbReference type="CDD" id="cd03255">
    <property type="entry name" value="ABC_MJ0796_LolCDE_FtsE"/>
    <property type="match status" value="1"/>
</dbReference>
<dbReference type="InterPro" id="IPR003439">
    <property type="entry name" value="ABC_transporter-like_ATP-bd"/>
</dbReference>
<gene>
    <name evidence="5" type="ORF">FHX37_4593</name>
</gene>
<organism evidence="5 6">
    <name type="scientific">Haloactinospora alba</name>
    <dbReference type="NCBI Taxonomy" id="405555"/>
    <lineage>
        <taxon>Bacteria</taxon>
        <taxon>Bacillati</taxon>
        <taxon>Actinomycetota</taxon>
        <taxon>Actinomycetes</taxon>
        <taxon>Streptosporangiales</taxon>
        <taxon>Nocardiopsidaceae</taxon>
        <taxon>Haloactinospora</taxon>
    </lineage>
</organism>
<sequence>MPPTTAPAPDTTERAVPLRLAQLCHTVGGRRLLDRVDLETERGTATVITGPSGSGKSTLLSCVLGLSTPDAGSVRVLGNEVTRMRRRGLATMRGRDIGMVFQSGELLPELTPTENVVLAGLLAGLDADHANERARRLLAELEVATTAESTTSLSGGEYQRTAVARALITDPPLLLADEPTGALDPDTHDTVADLLFSLPQQRDCALVVVTHDRDMAARGDTVLRLRGGQLERVSP</sequence>
<proteinExistence type="predicted"/>
<dbReference type="OrthoDB" id="3266715at2"/>
<evidence type="ECO:0000313" key="6">
    <source>
        <dbReference type="Proteomes" id="UP000317422"/>
    </source>
</evidence>
<dbReference type="Pfam" id="PF00005">
    <property type="entry name" value="ABC_tran"/>
    <property type="match status" value="1"/>
</dbReference>
<feature type="domain" description="ABC transporter" evidence="4">
    <location>
        <begin position="18"/>
        <end position="235"/>
    </location>
</feature>
<dbReference type="RefSeq" id="WP_141926266.1">
    <property type="nucleotide sequence ID" value="NZ_VFQC01000003.1"/>
</dbReference>
<dbReference type="GO" id="GO:0005524">
    <property type="term" value="F:ATP binding"/>
    <property type="evidence" value="ECO:0007669"/>
    <property type="project" value="UniProtKB-KW"/>
</dbReference>
<protein>
    <submittedName>
        <fullName evidence="5">Lipoprotein-releasing system ATP-binding protein</fullName>
    </submittedName>
</protein>
<dbReference type="PROSITE" id="PS50893">
    <property type="entry name" value="ABC_TRANSPORTER_2"/>
    <property type="match status" value="1"/>
</dbReference>
<keyword evidence="3 5" id="KW-0067">ATP-binding</keyword>
<keyword evidence="2" id="KW-0547">Nucleotide-binding</keyword>
<dbReference type="AlphaFoldDB" id="A0A543N7Q9"/>
<evidence type="ECO:0000256" key="1">
    <source>
        <dbReference type="ARBA" id="ARBA00022448"/>
    </source>
</evidence>
<evidence type="ECO:0000256" key="2">
    <source>
        <dbReference type="ARBA" id="ARBA00022741"/>
    </source>
</evidence>
<evidence type="ECO:0000256" key="3">
    <source>
        <dbReference type="ARBA" id="ARBA00022840"/>
    </source>
</evidence>
<dbReference type="PANTHER" id="PTHR24220">
    <property type="entry name" value="IMPORT ATP-BINDING PROTEIN"/>
    <property type="match status" value="1"/>
</dbReference>
<evidence type="ECO:0000259" key="4">
    <source>
        <dbReference type="PROSITE" id="PS50893"/>
    </source>
</evidence>
<accession>A0A543N7Q9</accession>
<dbReference type="EMBL" id="VFQC01000003">
    <property type="protein sequence ID" value="TQN27862.1"/>
    <property type="molecule type" value="Genomic_DNA"/>
</dbReference>
<dbReference type="Proteomes" id="UP000317422">
    <property type="component" value="Unassembled WGS sequence"/>
</dbReference>
<dbReference type="SMART" id="SM00382">
    <property type="entry name" value="AAA"/>
    <property type="match status" value="1"/>
</dbReference>
<reference evidence="5 6" key="1">
    <citation type="submission" date="2019-06" db="EMBL/GenBank/DDBJ databases">
        <title>Sequencing the genomes of 1000 actinobacteria strains.</title>
        <authorList>
            <person name="Klenk H.-P."/>
        </authorList>
    </citation>
    <scope>NUCLEOTIDE SEQUENCE [LARGE SCALE GENOMIC DNA]</scope>
    <source>
        <strain evidence="5 6">DSM 45015</strain>
    </source>
</reference>
<keyword evidence="1" id="KW-0813">Transport</keyword>
<comment type="caution">
    <text evidence="5">The sequence shown here is derived from an EMBL/GenBank/DDBJ whole genome shotgun (WGS) entry which is preliminary data.</text>
</comment>
<dbReference type="InterPro" id="IPR017911">
    <property type="entry name" value="MacB-like_ATP-bd"/>
</dbReference>
<dbReference type="Gene3D" id="3.40.50.300">
    <property type="entry name" value="P-loop containing nucleotide triphosphate hydrolases"/>
    <property type="match status" value="1"/>
</dbReference>